<accession>A0AAN9CIX5</accession>
<keyword evidence="4" id="KW-1015">Disulfide bond</keyword>
<sequence length="174" mass="19302">MQNTKKTQSTKKRLCKMVPVLMFLMAALVAAEPLMDLSDPVESDESVSVVYCDAYTACPDGTTCCRSPYGVWSCCPYPMGQCCRDGIHCCSHGYHCDSTSTRCLRGWLRMSSSPQPAFKAIQKTQDQALERQTQTETVHCEGNVYCQAENFCCKTASGQWGCCSGKANFISLYY</sequence>
<comment type="subcellular location">
    <subcellularLocation>
        <location evidence="1">Secreted</location>
    </subcellularLocation>
</comment>
<evidence type="ECO:0000256" key="3">
    <source>
        <dbReference type="ARBA" id="ARBA00022525"/>
    </source>
</evidence>
<dbReference type="SMART" id="SM00277">
    <property type="entry name" value="GRAN"/>
    <property type="match status" value="1"/>
</dbReference>
<comment type="caution">
    <text evidence="7">The sequence shown here is derived from an EMBL/GenBank/DDBJ whole genome shotgun (WGS) entry which is preliminary data.</text>
</comment>
<reference evidence="7 8" key="1">
    <citation type="submission" date="2024-02" db="EMBL/GenBank/DDBJ databases">
        <title>Chromosome-level genome assembly of the Eurasian Minnow (Phoxinus phoxinus).</title>
        <authorList>
            <person name="Oriowo T.O."/>
            <person name="Martin S."/>
            <person name="Stange M."/>
            <person name="Chrysostomakis Y."/>
            <person name="Brown T."/>
            <person name="Winkler S."/>
            <person name="Kukowka S."/>
            <person name="Myers E.W."/>
            <person name="Bohne A."/>
        </authorList>
    </citation>
    <scope>NUCLEOTIDE SEQUENCE [LARGE SCALE GENOMIC DNA]</scope>
    <source>
        <strain evidence="7">ZFMK-TIS-60720</strain>
        <tissue evidence="7">Whole Organism</tissue>
    </source>
</reference>
<dbReference type="PANTHER" id="PTHR12274:SF3">
    <property type="entry name" value="PROGRANULIN"/>
    <property type="match status" value="1"/>
</dbReference>
<feature type="domain" description="Granulins" evidence="6">
    <location>
        <begin position="52"/>
        <end position="103"/>
    </location>
</feature>
<dbReference type="InterPro" id="IPR000118">
    <property type="entry name" value="Granulin"/>
</dbReference>
<feature type="chain" id="PRO_5042907452" description="Granulins domain-containing protein" evidence="5">
    <location>
        <begin position="32"/>
        <end position="174"/>
    </location>
</feature>
<keyword evidence="8" id="KW-1185">Reference proteome</keyword>
<feature type="signal peptide" evidence="5">
    <location>
        <begin position="1"/>
        <end position="31"/>
    </location>
</feature>
<dbReference type="PANTHER" id="PTHR12274">
    <property type="entry name" value="GRANULIN"/>
    <property type="match status" value="1"/>
</dbReference>
<evidence type="ECO:0000313" key="8">
    <source>
        <dbReference type="Proteomes" id="UP001364617"/>
    </source>
</evidence>
<dbReference type="EMBL" id="JAYKXH010000017">
    <property type="protein sequence ID" value="KAK7138721.1"/>
    <property type="molecule type" value="Genomic_DNA"/>
</dbReference>
<dbReference type="Gene3D" id="2.10.25.160">
    <property type="entry name" value="Granulin"/>
    <property type="match status" value="2"/>
</dbReference>
<gene>
    <name evidence="7" type="ORF">R3I93_015976</name>
</gene>
<dbReference type="SUPFAM" id="SSF57277">
    <property type="entry name" value="Granulin repeat"/>
    <property type="match status" value="2"/>
</dbReference>
<keyword evidence="3" id="KW-0964">Secreted</keyword>
<dbReference type="AlphaFoldDB" id="A0AAN9CIX5"/>
<evidence type="ECO:0000256" key="1">
    <source>
        <dbReference type="ARBA" id="ARBA00004613"/>
    </source>
</evidence>
<evidence type="ECO:0000259" key="6">
    <source>
        <dbReference type="SMART" id="SM00277"/>
    </source>
</evidence>
<protein>
    <recommendedName>
        <fullName evidence="6">Granulins domain-containing protein</fullName>
    </recommendedName>
</protein>
<evidence type="ECO:0000256" key="2">
    <source>
        <dbReference type="ARBA" id="ARBA00010093"/>
    </source>
</evidence>
<dbReference type="Pfam" id="PF00396">
    <property type="entry name" value="Granulin"/>
    <property type="match status" value="1"/>
</dbReference>
<dbReference type="InterPro" id="IPR039036">
    <property type="entry name" value="Granulin_fam"/>
</dbReference>
<evidence type="ECO:0000313" key="7">
    <source>
        <dbReference type="EMBL" id="KAK7138721.1"/>
    </source>
</evidence>
<organism evidence="7 8">
    <name type="scientific">Phoxinus phoxinus</name>
    <name type="common">Eurasian minnow</name>
    <dbReference type="NCBI Taxonomy" id="58324"/>
    <lineage>
        <taxon>Eukaryota</taxon>
        <taxon>Metazoa</taxon>
        <taxon>Chordata</taxon>
        <taxon>Craniata</taxon>
        <taxon>Vertebrata</taxon>
        <taxon>Euteleostomi</taxon>
        <taxon>Actinopterygii</taxon>
        <taxon>Neopterygii</taxon>
        <taxon>Teleostei</taxon>
        <taxon>Ostariophysi</taxon>
        <taxon>Cypriniformes</taxon>
        <taxon>Leuciscidae</taxon>
        <taxon>Phoxininae</taxon>
        <taxon>Phoxinus</taxon>
    </lineage>
</organism>
<dbReference type="Proteomes" id="UP001364617">
    <property type="component" value="Unassembled WGS sequence"/>
</dbReference>
<comment type="similarity">
    <text evidence="2">Belongs to the granulin family.</text>
</comment>
<dbReference type="GO" id="GO:0005576">
    <property type="term" value="C:extracellular region"/>
    <property type="evidence" value="ECO:0007669"/>
    <property type="project" value="UniProtKB-SubCell"/>
</dbReference>
<proteinExistence type="inferred from homology"/>
<keyword evidence="5" id="KW-0732">Signal</keyword>
<dbReference type="InterPro" id="IPR037277">
    <property type="entry name" value="Granulin_sf"/>
</dbReference>
<evidence type="ECO:0000256" key="4">
    <source>
        <dbReference type="ARBA" id="ARBA00023157"/>
    </source>
</evidence>
<name>A0AAN9CIX5_9TELE</name>
<evidence type="ECO:0000256" key="5">
    <source>
        <dbReference type="SAM" id="SignalP"/>
    </source>
</evidence>